<protein>
    <submittedName>
        <fullName evidence="11">Lipoprotein</fullName>
    </submittedName>
</protein>
<evidence type="ECO:0000259" key="10">
    <source>
        <dbReference type="PROSITE" id="PS52029"/>
    </source>
</evidence>
<evidence type="ECO:0000256" key="1">
    <source>
        <dbReference type="ARBA" id="ARBA00004752"/>
    </source>
</evidence>
<evidence type="ECO:0000256" key="5">
    <source>
        <dbReference type="ARBA" id="ARBA00022801"/>
    </source>
</evidence>
<evidence type="ECO:0000256" key="8">
    <source>
        <dbReference type="ARBA" id="ARBA00023316"/>
    </source>
</evidence>
<evidence type="ECO:0000256" key="2">
    <source>
        <dbReference type="ARBA" id="ARBA00005992"/>
    </source>
</evidence>
<gene>
    <name evidence="11" type="ORF">OINT_1000054</name>
</gene>
<evidence type="ECO:0000313" key="12">
    <source>
        <dbReference type="Proteomes" id="UP000004386"/>
    </source>
</evidence>
<dbReference type="GO" id="GO:0071972">
    <property type="term" value="F:peptidoglycan L,D-transpeptidase activity"/>
    <property type="evidence" value="ECO:0007669"/>
    <property type="project" value="TreeGrafter"/>
</dbReference>
<dbReference type="GO" id="GO:0016757">
    <property type="term" value="F:glycosyltransferase activity"/>
    <property type="evidence" value="ECO:0007669"/>
    <property type="project" value="UniProtKB-KW"/>
</dbReference>
<evidence type="ECO:0000256" key="6">
    <source>
        <dbReference type="ARBA" id="ARBA00022960"/>
    </source>
</evidence>
<reference evidence="11 12" key="1">
    <citation type="submission" date="2009-05" db="EMBL/GenBank/DDBJ databases">
        <authorList>
            <person name="Setubal J.C."/>
            <person name="Boyle S."/>
            <person name="Crasta O.R."/>
            <person name="Gillespie J.J."/>
            <person name="Kenyon R.W."/>
            <person name="Lu J."/>
            <person name="Mane S."/>
            <person name="Nagrani S."/>
            <person name="Shallom J.M."/>
            <person name="Shallom S."/>
            <person name="Shukla M."/>
            <person name="Snyder E.E."/>
            <person name="Sobral B.W."/>
            <person name="Wattam A.R."/>
            <person name="Will R."/>
            <person name="Williams K."/>
            <person name="Yoo H."/>
            <person name="Munk C."/>
            <person name="Tapia R."/>
            <person name="Green L."/>
            <person name="Rogers Y."/>
            <person name="Detter J.C."/>
            <person name="Bruce D."/>
            <person name="Brettin T.S."/>
            <person name="Tsolis R."/>
        </authorList>
    </citation>
    <scope>NUCLEOTIDE SEQUENCE [LARGE SCALE GENOMIC DNA]</scope>
    <source>
        <strain evidence="11 12">LMG 3301</strain>
    </source>
</reference>
<organism evidence="11 12">
    <name type="scientific">Brucella intermedia LMG 3301</name>
    <dbReference type="NCBI Taxonomy" id="641118"/>
    <lineage>
        <taxon>Bacteria</taxon>
        <taxon>Pseudomonadati</taxon>
        <taxon>Pseudomonadota</taxon>
        <taxon>Alphaproteobacteria</taxon>
        <taxon>Hyphomicrobiales</taxon>
        <taxon>Brucellaceae</taxon>
        <taxon>Brucella/Ochrobactrum group</taxon>
        <taxon>Brucella</taxon>
    </lineage>
</organism>
<dbReference type="PANTHER" id="PTHR30582">
    <property type="entry name" value="L,D-TRANSPEPTIDASE"/>
    <property type="match status" value="1"/>
</dbReference>
<accession>C4WEU3</accession>
<dbReference type="Pfam" id="PF03734">
    <property type="entry name" value="YkuD"/>
    <property type="match status" value="1"/>
</dbReference>
<evidence type="ECO:0000256" key="3">
    <source>
        <dbReference type="ARBA" id="ARBA00022676"/>
    </source>
</evidence>
<keyword evidence="5" id="KW-0378">Hydrolase</keyword>
<dbReference type="CDD" id="cd16913">
    <property type="entry name" value="YkuD_like"/>
    <property type="match status" value="1"/>
</dbReference>
<keyword evidence="3" id="KW-0328">Glycosyltransferase</keyword>
<keyword evidence="8 9" id="KW-0961">Cell wall biogenesis/degradation</keyword>
<evidence type="ECO:0000313" key="11">
    <source>
        <dbReference type="EMBL" id="EEQ94728.1"/>
    </source>
</evidence>
<dbReference type="InterPro" id="IPR005490">
    <property type="entry name" value="LD_TPept_cat_dom"/>
</dbReference>
<dbReference type="GO" id="GO:0018104">
    <property type="term" value="P:peptidoglycan-protein cross-linking"/>
    <property type="evidence" value="ECO:0007669"/>
    <property type="project" value="TreeGrafter"/>
</dbReference>
<dbReference type="InterPro" id="IPR038063">
    <property type="entry name" value="Transpep_catalytic_dom"/>
</dbReference>
<dbReference type="InterPro" id="IPR050979">
    <property type="entry name" value="LD-transpeptidase"/>
</dbReference>
<comment type="similarity">
    <text evidence="2">Belongs to the YkuD family.</text>
</comment>
<keyword evidence="6 9" id="KW-0133">Cell shape</keyword>
<dbReference type="FunFam" id="2.40.440.10:FF:000002">
    <property type="entry name" value="L,D-transpeptidase ErfK/SrfK"/>
    <property type="match status" value="1"/>
</dbReference>
<feature type="active site" description="Proton donor/acceptor" evidence="9">
    <location>
        <position position="226"/>
    </location>
</feature>
<dbReference type="PANTHER" id="PTHR30582:SF24">
    <property type="entry name" value="L,D-TRANSPEPTIDASE ERFK_SRFK-RELATED"/>
    <property type="match status" value="1"/>
</dbReference>
<proteinExistence type="inferred from homology"/>
<evidence type="ECO:0000256" key="9">
    <source>
        <dbReference type="PROSITE-ProRule" id="PRU01373"/>
    </source>
</evidence>
<dbReference type="AlphaFoldDB" id="C4WEU3"/>
<keyword evidence="4" id="KW-0808">Transferase</keyword>
<name>C4WEU3_9HYPH</name>
<feature type="active site" description="Nucleophile" evidence="9">
    <location>
        <position position="242"/>
    </location>
</feature>
<comment type="caution">
    <text evidence="11">The sequence shown here is derived from an EMBL/GenBank/DDBJ whole genome shotgun (WGS) entry which is preliminary data.</text>
</comment>
<dbReference type="GO" id="GO:0005576">
    <property type="term" value="C:extracellular region"/>
    <property type="evidence" value="ECO:0007669"/>
    <property type="project" value="TreeGrafter"/>
</dbReference>
<dbReference type="UniPathway" id="UPA00219"/>
<dbReference type="HOGENOM" id="CLU_042399_0_0_5"/>
<keyword evidence="11" id="KW-0449">Lipoprotein</keyword>
<dbReference type="GO" id="GO:0071555">
    <property type="term" value="P:cell wall organization"/>
    <property type="evidence" value="ECO:0007669"/>
    <property type="project" value="UniProtKB-UniRule"/>
</dbReference>
<dbReference type="EMBL" id="ACQA01000001">
    <property type="protein sequence ID" value="EEQ94728.1"/>
    <property type="molecule type" value="Genomic_DNA"/>
</dbReference>
<dbReference type="GO" id="GO:0008360">
    <property type="term" value="P:regulation of cell shape"/>
    <property type="evidence" value="ECO:0007669"/>
    <property type="project" value="UniProtKB-UniRule"/>
</dbReference>
<comment type="pathway">
    <text evidence="1 9">Cell wall biogenesis; peptidoglycan biosynthesis.</text>
</comment>
<dbReference type="SUPFAM" id="SSF141523">
    <property type="entry name" value="L,D-transpeptidase catalytic domain-like"/>
    <property type="match status" value="1"/>
</dbReference>
<evidence type="ECO:0000256" key="4">
    <source>
        <dbReference type="ARBA" id="ARBA00022679"/>
    </source>
</evidence>
<dbReference type="Proteomes" id="UP000004386">
    <property type="component" value="Unassembled WGS sequence"/>
</dbReference>
<evidence type="ECO:0000256" key="7">
    <source>
        <dbReference type="ARBA" id="ARBA00022984"/>
    </source>
</evidence>
<sequence>MLFSMAVALRLFFNRRFIPCFRVSCMSKSRDDLSRRHFLFGTGAILLTGAAGCSQTMDMSAFQMNVDPMSTGGITPMRPQISVDRAITTPDVMYASVKEGPYDLPAIPYDKVPKQFRRQIVPDPTGQAPGTIVVSLKDHYLYYVLPGGEALRYGVGIGKAGFEWQGTANVQYKKQWPRWTPPPEMIQRKPELEKYRNGQEPGPQNPLGARALYIYQNGRDTGYRIHGSPEWWSIGQSMSSGCIRLMNQDIIDLYNRVQGKAPIIVG</sequence>
<dbReference type="PROSITE" id="PS52029">
    <property type="entry name" value="LD_TPASE"/>
    <property type="match status" value="1"/>
</dbReference>
<keyword evidence="7 9" id="KW-0573">Peptidoglycan synthesis</keyword>
<feature type="domain" description="L,D-TPase catalytic" evidence="10">
    <location>
        <begin position="130"/>
        <end position="266"/>
    </location>
</feature>
<dbReference type="Gene3D" id="2.40.440.10">
    <property type="entry name" value="L,D-transpeptidase catalytic domain-like"/>
    <property type="match status" value="1"/>
</dbReference>